<protein>
    <submittedName>
        <fullName evidence="2">Uncharacterized protein</fullName>
    </submittedName>
</protein>
<dbReference type="AlphaFoldDB" id="A0A1E4TFF5"/>
<organism evidence="2 3">
    <name type="scientific">Tortispora caseinolytica NRRL Y-17796</name>
    <dbReference type="NCBI Taxonomy" id="767744"/>
    <lineage>
        <taxon>Eukaryota</taxon>
        <taxon>Fungi</taxon>
        <taxon>Dikarya</taxon>
        <taxon>Ascomycota</taxon>
        <taxon>Saccharomycotina</taxon>
        <taxon>Trigonopsidomycetes</taxon>
        <taxon>Trigonopsidales</taxon>
        <taxon>Trigonopsidaceae</taxon>
        <taxon>Tortispora</taxon>
    </lineage>
</organism>
<sequence>MSPCIPLDSCEQKVSCSHSADTLPVASSSSTTTSNCQAHISLKRRASAELTSDSLKVQRNISQFSQSTSVCNDDDLWSRYVSGSSAFPLRNPCAPTDPPISVDSLSELDSRSMFFNPQVRHDLAFDSGLRFRPADNAAKQKHTRDFWEAMVDDCTFLNNYDSVSSSNSASGPVSSGPVSKRPMSLLMQTRIPISLITFFEVFHSVVDSDYIAGLQNGTFASLSRYMAGHPVPPNDPALEQARNCINQLQYRSFDFLSFVEGIVSRCKQHCAPLRDELLDIIVQTSREAYSVLVPDTRKLVDVFEMLYSILEIMKLDAANHTLHILRPVLLEAVTQFEEDYFTVRLSAHPTDRYASFYKECLSANKLGVSVAPNNKSFGPLTVSRGIIDFLRYTPDNVKSLSDIPLSLSLDAARIKELRRDVRCYVLSEMAYEAAQIFGSSAANKDILIELLSEGHKFHRKEIAKIVDGPRATTEFVNDWVHRNLHPSSKLYQKFEEYILKRILKQTLENLQSFGDSAKSGSGLPANWSTIADTNEPVWSLGSISSRLAQLAVYNWTVFRRLYRK</sequence>
<dbReference type="OrthoDB" id="276323at2759"/>
<proteinExistence type="inferred from homology"/>
<dbReference type="EMBL" id="KV453842">
    <property type="protein sequence ID" value="ODV90490.1"/>
    <property type="molecule type" value="Genomic_DNA"/>
</dbReference>
<name>A0A1E4TFF5_9ASCO</name>
<dbReference type="Pfam" id="PF05794">
    <property type="entry name" value="Tcp11"/>
    <property type="match status" value="1"/>
</dbReference>
<dbReference type="GO" id="GO:0010737">
    <property type="term" value="P:protein kinase A signaling"/>
    <property type="evidence" value="ECO:0007669"/>
    <property type="project" value="TreeGrafter"/>
</dbReference>
<dbReference type="PANTHER" id="PTHR12832">
    <property type="entry name" value="TESTIS-SPECIFIC PROTEIN PBS13 T-COMPLEX 11"/>
    <property type="match status" value="1"/>
</dbReference>
<evidence type="ECO:0000313" key="2">
    <source>
        <dbReference type="EMBL" id="ODV90490.1"/>
    </source>
</evidence>
<accession>A0A1E4TFF5</accession>
<reference evidence="3" key="1">
    <citation type="submission" date="2016-02" db="EMBL/GenBank/DDBJ databases">
        <title>Comparative genomics of biotechnologically important yeasts.</title>
        <authorList>
            <consortium name="DOE Joint Genome Institute"/>
            <person name="Riley R."/>
            <person name="Haridas S."/>
            <person name="Wolfe K.H."/>
            <person name="Lopes M.R."/>
            <person name="Hittinger C.T."/>
            <person name="Goker M."/>
            <person name="Salamov A."/>
            <person name="Wisecaver J."/>
            <person name="Long T.M."/>
            <person name="Aerts A.L."/>
            <person name="Barry K."/>
            <person name="Choi C."/>
            <person name="Clum A."/>
            <person name="Coughlan A.Y."/>
            <person name="Deshpande S."/>
            <person name="Douglass A.P."/>
            <person name="Hanson S.J."/>
            <person name="Klenk H.-P."/>
            <person name="Labutti K."/>
            <person name="Lapidus A."/>
            <person name="Lindquist E."/>
            <person name="Lipzen A."/>
            <person name="Meier-Kolthoff J.P."/>
            <person name="Ohm R.A."/>
            <person name="Otillar R.P."/>
            <person name="Pangilinan J."/>
            <person name="Peng Y."/>
            <person name="Rokas A."/>
            <person name="Rosa C.A."/>
            <person name="Scheuner C."/>
            <person name="Sibirny A.A."/>
            <person name="Slot J.C."/>
            <person name="Stielow J.B."/>
            <person name="Sun H."/>
            <person name="Kurtzman C.P."/>
            <person name="Blackwell M."/>
            <person name="Jeffries T.W."/>
            <person name="Grigoriev I.V."/>
        </authorList>
    </citation>
    <scope>NUCLEOTIDE SEQUENCE [LARGE SCALE GENOMIC DNA]</scope>
    <source>
        <strain evidence="3">NRRL Y-17796</strain>
    </source>
</reference>
<comment type="similarity">
    <text evidence="1">Belongs to the TCP11 family.</text>
</comment>
<dbReference type="PANTHER" id="PTHR12832:SF11">
    <property type="entry name" value="LD23868P"/>
    <property type="match status" value="1"/>
</dbReference>
<evidence type="ECO:0000313" key="3">
    <source>
        <dbReference type="Proteomes" id="UP000095023"/>
    </source>
</evidence>
<dbReference type="Proteomes" id="UP000095023">
    <property type="component" value="Unassembled WGS sequence"/>
</dbReference>
<keyword evidence="3" id="KW-1185">Reference proteome</keyword>
<gene>
    <name evidence="2" type="ORF">CANCADRAFT_2217</name>
</gene>
<evidence type="ECO:0000256" key="1">
    <source>
        <dbReference type="ARBA" id="ARBA00010954"/>
    </source>
</evidence>
<dbReference type="InterPro" id="IPR008862">
    <property type="entry name" value="Tcp11"/>
</dbReference>